<evidence type="ECO:0000313" key="5">
    <source>
        <dbReference type="Proteomes" id="UP000494163"/>
    </source>
</evidence>
<dbReference type="Proteomes" id="UP000494163">
    <property type="component" value="Chromosome 3R"/>
</dbReference>
<evidence type="ECO:0000256" key="2">
    <source>
        <dbReference type="SAM" id="Coils"/>
    </source>
</evidence>
<dbReference type="SUPFAM" id="SSF57997">
    <property type="entry name" value="Tropomyosin"/>
    <property type="match status" value="1"/>
</dbReference>
<name>A0A0M3QXC0_DROBS</name>
<keyword evidence="1 2" id="KW-0175">Coiled coil</keyword>
<dbReference type="PANTHER" id="PTHR32083:SF0">
    <property type="entry name" value="CILIA AND FLAGELLA-ASSOCIATED PROTEIN 58"/>
    <property type="match status" value="1"/>
</dbReference>
<evidence type="ECO:0000313" key="4">
    <source>
        <dbReference type="EMBL" id="ALC45609.1"/>
    </source>
</evidence>
<dbReference type="InterPro" id="IPR049270">
    <property type="entry name" value="CFAP58_CC"/>
</dbReference>
<dbReference type="AlphaFoldDB" id="A0A0M3QXC0"/>
<reference evidence="4 5" key="1">
    <citation type="submission" date="2015-08" db="EMBL/GenBank/DDBJ databases">
        <title>Ancestral chromatin configuration constrains chromatin evolution on differentiating sex chromosomes in Drosophila.</title>
        <authorList>
            <person name="Zhou Q."/>
            <person name="Bachtrog D."/>
        </authorList>
    </citation>
    <scope>NUCLEOTIDE SEQUENCE [LARGE SCALE GENOMIC DNA]</scope>
    <source>
        <tissue evidence="4">Whole larvae</tissue>
    </source>
</reference>
<evidence type="ECO:0000259" key="3">
    <source>
        <dbReference type="Pfam" id="PF21771"/>
    </source>
</evidence>
<sequence>MSKASGSEDEPLVPDDFDDDFYRELGEKIPEATKALRQKDTPNNADNVQRLLICGTRYKNDLRLEEGRSQELREQIAELEARLENAARLSKLDMATVEELRGVIEGAWKQKDAAQIREQSAQDEVLALRQKLDSSEQMVAFLNERGQSLSSKRDDGKERDKLNEEIKDLNKRLQIQRAYTAEVETNIQTLEAKNKEILKLLDETSADACNLKRKSDALTKDLNTMKSDETKYLEQIAHIKSNNEHLTKVKVRQNLQILSLKTNLEHLNTLHNATCNKLAKLTVDLEYTVQERDKNKRALVQRINLLKVREDELIKQRQENAKLSKSQETIARKYGGLEMSKQEVQQENLRLKTQLGTQDKELESMRRVVHHFEKNNENLTKERDVLKRDMQCEHRSAEQSNACYQESQHEVRALKDIISTMDIKIKKQAEDLKKLKKEKSKKLDEIQHWMDKLDVLQNDIHLKENYEIELKRTISDLEAKCAKFQQQHDVLANERQSLQRALQTTDEDRQKLRDQLSNLQSQIEALKAKISYRDGELSKLQLQIDRMEKERRMLRNDVRHAQLGQQHTKAELLDKRKENDRHAKSLQEDEQRLSRLRKEVDNLMNEKNSISAALTKRNEEYARLQHNLENLQNAHDQAERQCGQQQDDMRLMCVEIKNLRTERNVLRADRESAADLRQELLQMQRILNQERIKARALQDEMMTPMNVHRWRLLRGKDPEKMDLLERIHILRKQLLTQNVAVMEHERALSEAQQLYAALKEFMLKLPSHKVQAELNTVKANLSAKERKLKVLLAELNAKDADEKSNAVKLDELRCSLAQTKVQLLEEKRRKQKLMEERQLLEQMQAHCYSAPAQLPRTLGAGFKMVSTLL</sequence>
<organism evidence="4 5">
    <name type="scientific">Drosophila busckii</name>
    <name type="common">Fruit fly</name>
    <dbReference type="NCBI Taxonomy" id="30019"/>
    <lineage>
        <taxon>Eukaryota</taxon>
        <taxon>Metazoa</taxon>
        <taxon>Ecdysozoa</taxon>
        <taxon>Arthropoda</taxon>
        <taxon>Hexapoda</taxon>
        <taxon>Insecta</taxon>
        <taxon>Pterygota</taxon>
        <taxon>Neoptera</taxon>
        <taxon>Endopterygota</taxon>
        <taxon>Diptera</taxon>
        <taxon>Brachycera</taxon>
        <taxon>Muscomorpha</taxon>
        <taxon>Ephydroidea</taxon>
        <taxon>Drosophilidae</taxon>
        <taxon>Drosophila</taxon>
    </lineage>
</organism>
<protein>
    <submittedName>
        <fullName evidence="4">CG5882</fullName>
    </submittedName>
</protein>
<dbReference type="STRING" id="30019.A0A0M3QXC0"/>
<feature type="domain" description="Cilia- and flagella-associated protein 58 central coiled coil" evidence="3">
    <location>
        <begin position="374"/>
        <end position="666"/>
    </location>
</feature>
<feature type="coiled-coil region" evidence="2">
    <location>
        <begin position="418"/>
        <end position="700"/>
    </location>
</feature>
<keyword evidence="5" id="KW-1185">Reference proteome</keyword>
<dbReference type="SMR" id="A0A0M3QXC0"/>
<dbReference type="Gene3D" id="1.10.287.1490">
    <property type="match status" value="1"/>
</dbReference>
<accession>A0A0M3QXC0</accession>
<dbReference type="EMBL" id="CP012526">
    <property type="protein sequence ID" value="ALC45609.1"/>
    <property type="molecule type" value="Genomic_DNA"/>
</dbReference>
<evidence type="ECO:0000256" key="1">
    <source>
        <dbReference type="ARBA" id="ARBA00023054"/>
    </source>
</evidence>
<dbReference type="GO" id="GO:0005856">
    <property type="term" value="C:cytoskeleton"/>
    <property type="evidence" value="ECO:0007669"/>
    <property type="project" value="TreeGrafter"/>
</dbReference>
<feature type="coiled-coil region" evidence="2">
    <location>
        <begin position="62"/>
        <end position="207"/>
    </location>
</feature>
<dbReference type="OrthoDB" id="264785at2759"/>
<dbReference type="PANTHER" id="PTHR32083">
    <property type="entry name" value="CILIA AND FLAGELLA-ASSOCIATED PROTEIN 58-RELATED"/>
    <property type="match status" value="1"/>
</dbReference>
<dbReference type="Pfam" id="PF21771">
    <property type="entry name" value="CFAP58_CC"/>
    <property type="match status" value="1"/>
</dbReference>
<gene>
    <name evidence="4" type="ORF">Dbus_chr3Rg359</name>
</gene>
<dbReference type="OMA" id="CQDDMRL"/>
<feature type="coiled-coil region" evidence="2">
    <location>
        <begin position="774"/>
        <end position="843"/>
    </location>
</feature>
<proteinExistence type="predicted"/>
<feature type="coiled-coil region" evidence="2">
    <location>
        <begin position="362"/>
        <end position="389"/>
    </location>
</feature>